<dbReference type="Pfam" id="PF00804">
    <property type="entry name" value="Syntaxin"/>
    <property type="match status" value="1"/>
</dbReference>
<dbReference type="GO" id="GO:0005886">
    <property type="term" value="C:plasma membrane"/>
    <property type="evidence" value="ECO:0007669"/>
    <property type="project" value="TreeGrafter"/>
</dbReference>
<dbReference type="InterPro" id="IPR045242">
    <property type="entry name" value="Syntaxin"/>
</dbReference>
<dbReference type="GO" id="GO:0031201">
    <property type="term" value="C:SNARE complex"/>
    <property type="evidence" value="ECO:0007669"/>
    <property type="project" value="TreeGrafter"/>
</dbReference>
<dbReference type="GO" id="GO:0006906">
    <property type="term" value="P:vesicle fusion"/>
    <property type="evidence" value="ECO:0007669"/>
    <property type="project" value="TreeGrafter"/>
</dbReference>
<evidence type="ECO:0000256" key="1">
    <source>
        <dbReference type="ARBA" id="ARBA00009063"/>
    </source>
</evidence>
<keyword evidence="2" id="KW-0175">Coiled coil</keyword>
<dbReference type="SMART" id="SM00397">
    <property type="entry name" value="t_SNARE"/>
    <property type="match status" value="1"/>
</dbReference>
<dbReference type="GO" id="GO:0006887">
    <property type="term" value="P:exocytosis"/>
    <property type="evidence" value="ECO:0007669"/>
    <property type="project" value="TreeGrafter"/>
</dbReference>
<feature type="transmembrane region" description="Helical" evidence="4">
    <location>
        <begin position="307"/>
        <end position="328"/>
    </location>
</feature>
<dbReference type="AlphaFoldDB" id="A0A165I1P6"/>
<dbReference type="PANTHER" id="PTHR19957:SF380">
    <property type="entry name" value="SYNTAXIN FAMILY PROTEIN"/>
    <property type="match status" value="1"/>
</dbReference>
<dbReference type="GO" id="GO:0005484">
    <property type="term" value="F:SNAP receptor activity"/>
    <property type="evidence" value="ECO:0007669"/>
    <property type="project" value="TreeGrafter"/>
</dbReference>
<reference evidence="6 7" key="1">
    <citation type="journal article" date="2016" name="Fungal Biol.">
        <title>The genome of Xylona heveae provides a window into fungal endophytism.</title>
        <authorList>
            <person name="Gazis R."/>
            <person name="Kuo A."/>
            <person name="Riley R."/>
            <person name="LaButti K."/>
            <person name="Lipzen A."/>
            <person name="Lin J."/>
            <person name="Amirebrahimi M."/>
            <person name="Hesse C.N."/>
            <person name="Spatafora J.W."/>
            <person name="Henrissat B."/>
            <person name="Hainaut M."/>
            <person name="Grigoriev I.V."/>
            <person name="Hibbett D.S."/>
        </authorList>
    </citation>
    <scope>NUCLEOTIDE SEQUENCE [LARGE SCALE GENOMIC DNA]</scope>
    <source>
        <strain evidence="6 7">TC161</strain>
    </source>
</reference>
<dbReference type="SUPFAM" id="SSF47661">
    <property type="entry name" value="t-snare proteins"/>
    <property type="match status" value="1"/>
</dbReference>
<dbReference type="GO" id="GO:0006886">
    <property type="term" value="P:intracellular protein transport"/>
    <property type="evidence" value="ECO:0007669"/>
    <property type="project" value="TreeGrafter"/>
</dbReference>
<dbReference type="STRING" id="1328760.A0A165I1P6"/>
<feature type="region of interest" description="Disordered" evidence="3">
    <location>
        <begin position="1"/>
        <end position="72"/>
    </location>
</feature>
<dbReference type="GO" id="GO:0012505">
    <property type="term" value="C:endomembrane system"/>
    <property type="evidence" value="ECO:0007669"/>
    <property type="project" value="TreeGrafter"/>
</dbReference>
<keyword evidence="4" id="KW-0472">Membrane</keyword>
<comment type="similarity">
    <text evidence="1">Belongs to the syntaxin family.</text>
</comment>
<dbReference type="OrthoDB" id="10255013at2759"/>
<dbReference type="FunCoup" id="A0A165I1P6">
    <property type="interactions" value="564"/>
</dbReference>
<feature type="domain" description="T-SNARE coiled-coil homology" evidence="5">
    <location>
        <begin position="233"/>
        <end position="295"/>
    </location>
</feature>
<dbReference type="Pfam" id="PF05739">
    <property type="entry name" value="SNARE"/>
    <property type="match status" value="1"/>
</dbReference>
<evidence type="ECO:0000259" key="5">
    <source>
        <dbReference type="PROSITE" id="PS50192"/>
    </source>
</evidence>
<dbReference type="GeneID" id="28897232"/>
<evidence type="ECO:0000313" key="6">
    <source>
        <dbReference type="EMBL" id="KZF24233.1"/>
    </source>
</evidence>
<dbReference type="GO" id="GO:0048278">
    <property type="term" value="P:vesicle docking"/>
    <property type="evidence" value="ECO:0007669"/>
    <property type="project" value="TreeGrafter"/>
</dbReference>
<keyword evidence="4" id="KW-1133">Transmembrane helix</keyword>
<dbReference type="RefSeq" id="XP_018189788.1">
    <property type="nucleotide sequence ID" value="XM_018332095.1"/>
</dbReference>
<feature type="compositionally biased region" description="Polar residues" evidence="3">
    <location>
        <begin position="37"/>
        <end position="49"/>
    </location>
</feature>
<protein>
    <submittedName>
        <fullName evidence="6">t-SNARE</fullName>
    </submittedName>
</protein>
<evidence type="ECO:0000256" key="2">
    <source>
        <dbReference type="SAM" id="Coils"/>
    </source>
</evidence>
<dbReference type="InterPro" id="IPR006011">
    <property type="entry name" value="Syntaxin_N"/>
</dbReference>
<keyword evidence="7" id="KW-1185">Reference proteome</keyword>
<dbReference type="InterPro" id="IPR000727">
    <property type="entry name" value="T_SNARE_dom"/>
</dbReference>
<sequence>MSYGGYSQAPPYGRQPANLNASDPRSNPYGPRGVSPGGNSVSRDPSPYSNPFEDGANVEMQPLNDGHNGASNSPMAILDQCRFIDQGIDEIDQNLASLSNLQRATVYDPNWSPSPTSESNRRLEALNKKTMDLYRLLVSRVRKIKSQPASQEPRNSAQVGRVERRLKKAIEQYRVIESDFRKEMQQQMERQYRIVAPEATDAEVREAVQDSNQQVFMQALYASGRRGQAQSVLSEVKHRHAAIQQIEQQVIELAQLFKELDEIVMLQDASIQRIDEQGEMVREDVQKATEELGGAVEKARSARRKKWWTLLVVLLILIVIAIIVAIVVKTMTH</sequence>
<gene>
    <name evidence="6" type="ORF">L228DRAFT_245134</name>
</gene>
<accession>A0A165I1P6</accession>
<dbReference type="OMA" id="HPRNAPQ"/>
<dbReference type="InParanoid" id="A0A165I1P6"/>
<dbReference type="Proteomes" id="UP000076632">
    <property type="component" value="Unassembled WGS sequence"/>
</dbReference>
<dbReference type="PROSITE" id="PS50192">
    <property type="entry name" value="T_SNARE"/>
    <property type="match status" value="1"/>
</dbReference>
<keyword evidence="4" id="KW-0812">Transmembrane</keyword>
<dbReference type="CDD" id="cd15849">
    <property type="entry name" value="SNARE_Sso1"/>
    <property type="match status" value="1"/>
</dbReference>
<dbReference type="GO" id="GO:0000149">
    <property type="term" value="F:SNARE binding"/>
    <property type="evidence" value="ECO:0007669"/>
    <property type="project" value="TreeGrafter"/>
</dbReference>
<evidence type="ECO:0000313" key="7">
    <source>
        <dbReference type="Proteomes" id="UP000076632"/>
    </source>
</evidence>
<dbReference type="Gene3D" id="1.20.58.70">
    <property type="match status" value="1"/>
</dbReference>
<evidence type="ECO:0000256" key="4">
    <source>
        <dbReference type="SAM" id="Phobius"/>
    </source>
</evidence>
<name>A0A165I1P6_XYLHT</name>
<dbReference type="InterPro" id="IPR010989">
    <property type="entry name" value="SNARE"/>
</dbReference>
<feature type="coiled-coil region" evidence="2">
    <location>
        <begin position="243"/>
        <end position="305"/>
    </location>
</feature>
<organism evidence="6 7">
    <name type="scientific">Xylona heveae (strain CBS 132557 / TC161)</name>
    <dbReference type="NCBI Taxonomy" id="1328760"/>
    <lineage>
        <taxon>Eukaryota</taxon>
        <taxon>Fungi</taxon>
        <taxon>Dikarya</taxon>
        <taxon>Ascomycota</taxon>
        <taxon>Pezizomycotina</taxon>
        <taxon>Xylonomycetes</taxon>
        <taxon>Xylonales</taxon>
        <taxon>Xylonaceae</taxon>
        <taxon>Xylona</taxon>
    </lineage>
</organism>
<evidence type="ECO:0000256" key="3">
    <source>
        <dbReference type="SAM" id="MobiDB-lite"/>
    </source>
</evidence>
<dbReference type="EMBL" id="KV407456">
    <property type="protein sequence ID" value="KZF24233.1"/>
    <property type="molecule type" value="Genomic_DNA"/>
</dbReference>
<dbReference type="PANTHER" id="PTHR19957">
    <property type="entry name" value="SYNTAXIN"/>
    <property type="match status" value="1"/>
</dbReference>
<proteinExistence type="inferred from homology"/>